<dbReference type="EMBL" id="CP002057">
    <property type="protein sequence ID" value="ADI35814.1"/>
    <property type="molecule type" value="Genomic_DNA"/>
</dbReference>
<keyword evidence="2" id="KW-1185">Reference proteome</keyword>
<dbReference type="Proteomes" id="UP000007722">
    <property type="component" value="Chromosome"/>
</dbReference>
<evidence type="ECO:0000313" key="2">
    <source>
        <dbReference type="Proteomes" id="UP000007722"/>
    </source>
</evidence>
<name>D7DRQ4_METV3</name>
<evidence type="ECO:0008006" key="3">
    <source>
        <dbReference type="Google" id="ProtNLM"/>
    </source>
</evidence>
<dbReference type="Gene3D" id="2.40.50.140">
    <property type="entry name" value="Nucleic acid-binding proteins"/>
    <property type="match status" value="1"/>
</dbReference>
<dbReference type="KEGG" id="mvo:Mvol_0154"/>
<evidence type="ECO:0000313" key="1">
    <source>
        <dbReference type="EMBL" id="ADI35814.1"/>
    </source>
</evidence>
<dbReference type="STRING" id="456320.Mvol_0154"/>
<accession>D7DRQ4</accession>
<sequence length="223" mass="25928">MGEFMIRYVAYKIKPEEFLNNEISNKALNLDGKYIHRVRILGKVSNITQEGVKTFQVNDVIVKDFENISENKFEEGDLIDVIGRIGIYNDERYVSIEVISNKSKNAEKWTMLREKEIEETRKYVNDEGNQSYNRDEYQESEFSGSGNSGDGFGDMENEALEELFGELDAKDNVLDVIRNNNEIGYYDILDLVEISEEELDGILEELIDNSEIYEPKPRVYREM</sequence>
<dbReference type="HOGENOM" id="CLU_1335077_0_0_2"/>
<reference evidence="1 2" key="1">
    <citation type="submission" date="2010-05" db="EMBL/GenBank/DDBJ databases">
        <title>Complete sequence of Methanococcus voltae A3.</title>
        <authorList>
            <consortium name="US DOE Joint Genome Institute"/>
            <person name="Lucas S."/>
            <person name="Copeland A."/>
            <person name="Lapidus A."/>
            <person name="Cheng J.-F."/>
            <person name="Bruce D."/>
            <person name="Goodwin L."/>
            <person name="Pitluck S."/>
            <person name="Lowry S."/>
            <person name="Clum A."/>
            <person name="Land M."/>
            <person name="Hauser L."/>
            <person name="Kyrpides N."/>
            <person name="Mikhailova N."/>
            <person name="Whitman W.B."/>
            <person name="Woyke T."/>
        </authorList>
    </citation>
    <scope>NUCLEOTIDE SEQUENCE [LARGE SCALE GENOMIC DNA]</scope>
    <source>
        <strain evidence="2">ATCC BAA-1334 / A3</strain>
    </source>
</reference>
<protein>
    <recommendedName>
        <fullName evidence="3">Nucleic acid binding OB-fold tRNA/helicase-type</fullName>
    </recommendedName>
</protein>
<dbReference type="InParanoid" id="D7DRQ4"/>
<dbReference type="InterPro" id="IPR012340">
    <property type="entry name" value="NA-bd_OB-fold"/>
</dbReference>
<proteinExistence type="predicted"/>
<gene>
    <name evidence="1" type="ordered locus">Mvol_0154</name>
</gene>
<dbReference type="AlphaFoldDB" id="D7DRQ4"/>
<organism evidence="1 2">
    <name type="scientific">Methanococcus voltae (strain ATCC BAA-1334 / A3)</name>
    <dbReference type="NCBI Taxonomy" id="456320"/>
    <lineage>
        <taxon>Archaea</taxon>
        <taxon>Methanobacteriati</taxon>
        <taxon>Methanobacteriota</taxon>
        <taxon>Methanomada group</taxon>
        <taxon>Methanococci</taxon>
        <taxon>Methanococcales</taxon>
        <taxon>Methanococcaceae</taxon>
        <taxon>Methanococcus</taxon>
    </lineage>
</organism>
<dbReference type="eggNOG" id="arCOG02261">
    <property type="taxonomic scope" value="Archaea"/>
</dbReference>